<feature type="domain" description="DNA-directed RNA polymerase beta subunit external 1" evidence="8">
    <location>
        <begin position="165"/>
        <end position="231"/>
    </location>
</feature>
<reference evidence="9" key="1">
    <citation type="journal article" date="2014" name="Front. Microbiol.">
        <title>High frequency of phylogenetically diverse reductive dehalogenase-homologous genes in deep subseafloor sedimentary metagenomes.</title>
        <authorList>
            <person name="Kawai M."/>
            <person name="Futagami T."/>
            <person name="Toyoda A."/>
            <person name="Takaki Y."/>
            <person name="Nishi S."/>
            <person name="Hori S."/>
            <person name="Arai W."/>
            <person name="Tsubouchi T."/>
            <person name="Morono Y."/>
            <person name="Uchiyama I."/>
            <person name="Ito T."/>
            <person name="Fujiyama A."/>
            <person name="Inagaki F."/>
            <person name="Takami H."/>
        </authorList>
    </citation>
    <scope>NUCLEOTIDE SEQUENCE</scope>
    <source>
        <strain evidence="9">Expedition CK06-06</strain>
    </source>
</reference>
<keyword evidence="2" id="KW-0240">DNA-directed RNA polymerase</keyword>
<name>X1BK09_9ZZZZ</name>
<dbReference type="AlphaFoldDB" id="X1BK09"/>
<dbReference type="InterPro" id="IPR015712">
    <property type="entry name" value="DNA-dir_RNA_pol_su2"/>
</dbReference>
<dbReference type="Gene3D" id="3.90.1100.10">
    <property type="match status" value="1"/>
</dbReference>
<dbReference type="SUPFAM" id="SSF64484">
    <property type="entry name" value="beta and beta-prime subunits of DNA dependent RNA-polymerase"/>
    <property type="match status" value="1"/>
</dbReference>
<dbReference type="Gene3D" id="2.30.150.10">
    <property type="entry name" value="DNA-directed RNA polymerase, beta subunit, external 1 domain"/>
    <property type="match status" value="1"/>
</dbReference>
<proteinExistence type="predicted"/>
<evidence type="ECO:0000256" key="2">
    <source>
        <dbReference type="ARBA" id="ARBA00022478"/>
    </source>
</evidence>
<dbReference type="InterPro" id="IPR007645">
    <property type="entry name" value="RNA_pol_Rpb2_3"/>
</dbReference>
<dbReference type="GO" id="GO:0003899">
    <property type="term" value="F:DNA-directed RNA polymerase activity"/>
    <property type="evidence" value="ECO:0007669"/>
    <property type="project" value="UniProtKB-EC"/>
</dbReference>
<dbReference type="InterPro" id="IPR042107">
    <property type="entry name" value="DNA-dir_RNA_pol_bsu_ext_1_sf"/>
</dbReference>
<gene>
    <name evidence="9" type="ORF">S01H4_49047</name>
</gene>
<keyword evidence="5" id="KW-0804">Transcription</keyword>
<protein>
    <recommendedName>
        <fullName evidence="1">DNA-directed RNA polymerase</fullName>
        <ecNumber evidence="1">2.7.7.6</ecNumber>
    </recommendedName>
</protein>
<evidence type="ECO:0000256" key="1">
    <source>
        <dbReference type="ARBA" id="ARBA00012418"/>
    </source>
</evidence>
<organism evidence="9">
    <name type="scientific">marine sediment metagenome</name>
    <dbReference type="NCBI Taxonomy" id="412755"/>
    <lineage>
        <taxon>unclassified sequences</taxon>
        <taxon>metagenomes</taxon>
        <taxon>ecological metagenomes</taxon>
    </lineage>
</organism>
<dbReference type="PANTHER" id="PTHR20856">
    <property type="entry name" value="DNA-DIRECTED RNA POLYMERASE I SUBUNIT 2"/>
    <property type="match status" value="1"/>
</dbReference>
<accession>X1BK09</accession>
<dbReference type="Pfam" id="PF10385">
    <property type="entry name" value="RNA_pol_Rpb2_45"/>
    <property type="match status" value="1"/>
</dbReference>
<dbReference type="EC" id="2.7.7.6" evidence="1"/>
<dbReference type="InterPro" id="IPR019462">
    <property type="entry name" value="DNA-dir_RNA_pol_bsu_external_1"/>
</dbReference>
<dbReference type="GO" id="GO:0003677">
    <property type="term" value="F:DNA binding"/>
    <property type="evidence" value="ECO:0007669"/>
    <property type="project" value="InterPro"/>
</dbReference>
<evidence type="ECO:0000256" key="4">
    <source>
        <dbReference type="ARBA" id="ARBA00022695"/>
    </source>
</evidence>
<evidence type="ECO:0000259" key="8">
    <source>
        <dbReference type="Pfam" id="PF10385"/>
    </source>
</evidence>
<evidence type="ECO:0000259" key="7">
    <source>
        <dbReference type="Pfam" id="PF04565"/>
    </source>
</evidence>
<comment type="catalytic activity">
    <reaction evidence="6">
        <text>RNA(n) + a ribonucleoside 5'-triphosphate = RNA(n+1) + diphosphate</text>
        <dbReference type="Rhea" id="RHEA:21248"/>
        <dbReference type="Rhea" id="RHEA-COMP:14527"/>
        <dbReference type="Rhea" id="RHEA-COMP:17342"/>
        <dbReference type="ChEBI" id="CHEBI:33019"/>
        <dbReference type="ChEBI" id="CHEBI:61557"/>
        <dbReference type="ChEBI" id="CHEBI:140395"/>
        <dbReference type="EC" id="2.7.7.6"/>
    </reaction>
</comment>
<evidence type="ECO:0000256" key="6">
    <source>
        <dbReference type="ARBA" id="ARBA00048552"/>
    </source>
</evidence>
<dbReference type="EMBL" id="BART01027700">
    <property type="protein sequence ID" value="GAG96249.1"/>
    <property type="molecule type" value="Genomic_DNA"/>
</dbReference>
<evidence type="ECO:0000256" key="3">
    <source>
        <dbReference type="ARBA" id="ARBA00022679"/>
    </source>
</evidence>
<evidence type="ECO:0000313" key="9">
    <source>
        <dbReference type="EMBL" id="GAG96249.1"/>
    </source>
</evidence>
<dbReference type="Pfam" id="PF04565">
    <property type="entry name" value="RNA_pol_Rpb2_3"/>
    <property type="match status" value="1"/>
</dbReference>
<feature type="domain" description="RNA polymerase Rpb2" evidence="7">
    <location>
        <begin position="88"/>
        <end position="155"/>
    </location>
</feature>
<evidence type="ECO:0000256" key="5">
    <source>
        <dbReference type="ARBA" id="ARBA00023163"/>
    </source>
</evidence>
<dbReference type="GO" id="GO:0000428">
    <property type="term" value="C:DNA-directed RNA polymerase complex"/>
    <property type="evidence" value="ECO:0007669"/>
    <property type="project" value="UniProtKB-KW"/>
</dbReference>
<feature type="non-terminal residue" evidence="9">
    <location>
        <position position="1"/>
    </location>
</feature>
<dbReference type="GO" id="GO:0032549">
    <property type="term" value="F:ribonucleoside binding"/>
    <property type="evidence" value="ECO:0007669"/>
    <property type="project" value="InterPro"/>
</dbReference>
<dbReference type="GO" id="GO:0006351">
    <property type="term" value="P:DNA-templated transcription"/>
    <property type="evidence" value="ECO:0007669"/>
    <property type="project" value="InterPro"/>
</dbReference>
<comment type="caution">
    <text evidence="9">The sequence shown here is derived from an EMBL/GenBank/DDBJ whole genome shotgun (WGS) entry which is preliminary data.</text>
</comment>
<keyword evidence="3" id="KW-0808">Transferase</keyword>
<sequence>RTIKLLLEVPNDPTCLDEKDHLANKRVRLPGELAENALRTGLVRMARIARDKLSKYALDEKDTIRRLISTRTVQGAINQLFYTGRFSQFLEQTNPLTELTHKRRLNALGGGLTKRRAKIEVRDVHPSHYARICPIETPEGQNIGLITSLACYARINEYGFIEAPYRRVVKGKVTDEIVYLMADDEEKYKITPATTPVGKGGRIFGERVEVRTGREEVRLEPPKEVNFIGISPKALVGISSALIPFLEHE</sequence>
<keyword evidence="4" id="KW-0548">Nucleotidyltransferase</keyword>